<accession>A0A6G1D7K5</accession>
<dbReference type="GO" id="GO:0016567">
    <property type="term" value="P:protein ubiquitination"/>
    <property type="evidence" value="ECO:0007669"/>
    <property type="project" value="UniProtKB-UniPathway"/>
</dbReference>
<evidence type="ECO:0000256" key="1">
    <source>
        <dbReference type="ARBA" id="ARBA00022786"/>
    </source>
</evidence>
<dbReference type="Pfam" id="PF03000">
    <property type="entry name" value="NPH3"/>
    <property type="match status" value="1"/>
</dbReference>
<evidence type="ECO:0000256" key="2">
    <source>
        <dbReference type="PROSITE-ProRule" id="PRU00982"/>
    </source>
</evidence>
<comment type="similarity">
    <text evidence="2">Belongs to the NPH3 family.</text>
</comment>
<sequence>MACMEILDPDEQRRDQPGLAAAARGLVGRRWDAELVKELAARDLWIKDLIALPLEFFRRIVQALRRQGMKEKYVNPVVLFYANKWVLSKKTHKFMASTDDEAGDGETDANRRATAILQGVIDLLPVESSAATGGAIPVSFYFALLARSITLELSKESRTRLRDLVASNLQFARVDDLPLPEQDAGGRFIADSSEVMAMESIVSNHVSMQRRGAEAVAELWDRYLAQIVGDPKLRPDRLDELIGVIPAGDRKSHDHLYEAIDTYIVEHPGLSGEDKSSLCGHLDCRKLSHEACIQAVQNDRMPLRLIVQALFVQQLHTHRAFTECSDSFRCMNSGELLVSGVGGGAAAAYTPSPGCAAVPTSQPLSTSSPYTDTHAAARDGRKLRARANDDDDATSDYETASFRIQALEQEILSLKQTLQRHNTVKGSARKEPSFRVDAATPTAAAAVRRRAPVSSSSCIGSMRWGSQRRCASRILRIFARLAVFGRGGRSSSRGKQSKCRASAEQLSSAACRTKHTVRN</sequence>
<name>A0A6G1D7K5_9ORYZ</name>
<feature type="domain" description="NPH3" evidence="5">
    <location>
        <begin position="43"/>
        <end position="316"/>
    </location>
</feature>
<proteinExistence type="inferred from homology"/>
<dbReference type="EMBL" id="SPHZ02000007">
    <property type="protein sequence ID" value="KAF0908380.1"/>
    <property type="molecule type" value="Genomic_DNA"/>
</dbReference>
<dbReference type="PROSITE" id="PS51649">
    <property type="entry name" value="NPH3"/>
    <property type="match status" value="1"/>
</dbReference>
<organism evidence="6 7">
    <name type="scientific">Oryza meyeriana var. granulata</name>
    <dbReference type="NCBI Taxonomy" id="110450"/>
    <lineage>
        <taxon>Eukaryota</taxon>
        <taxon>Viridiplantae</taxon>
        <taxon>Streptophyta</taxon>
        <taxon>Embryophyta</taxon>
        <taxon>Tracheophyta</taxon>
        <taxon>Spermatophyta</taxon>
        <taxon>Magnoliopsida</taxon>
        <taxon>Liliopsida</taxon>
        <taxon>Poales</taxon>
        <taxon>Poaceae</taxon>
        <taxon>BOP clade</taxon>
        <taxon>Oryzoideae</taxon>
        <taxon>Oryzeae</taxon>
        <taxon>Oryzinae</taxon>
        <taxon>Oryza</taxon>
        <taxon>Oryza meyeriana</taxon>
    </lineage>
</organism>
<comment type="caution">
    <text evidence="6">The sequence shown here is derived from an EMBL/GenBank/DDBJ whole genome shotgun (WGS) entry which is preliminary data.</text>
</comment>
<evidence type="ECO:0000313" key="6">
    <source>
        <dbReference type="EMBL" id="KAF0908380.1"/>
    </source>
</evidence>
<dbReference type="AlphaFoldDB" id="A0A6G1D7K5"/>
<protein>
    <recommendedName>
        <fullName evidence="5">NPH3 domain-containing protein</fullName>
    </recommendedName>
</protein>
<dbReference type="InterPro" id="IPR027356">
    <property type="entry name" value="NPH3_dom"/>
</dbReference>
<keyword evidence="1" id="KW-0833">Ubl conjugation pathway</keyword>
<evidence type="ECO:0000256" key="3">
    <source>
        <dbReference type="SAM" id="Coils"/>
    </source>
</evidence>
<dbReference type="PANTHER" id="PTHR32370">
    <property type="entry name" value="OS12G0117600 PROTEIN"/>
    <property type="match status" value="1"/>
</dbReference>
<gene>
    <name evidence="6" type="ORF">E2562_025055</name>
</gene>
<keyword evidence="3" id="KW-0175">Coiled coil</keyword>
<evidence type="ECO:0000259" key="5">
    <source>
        <dbReference type="PROSITE" id="PS51649"/>
    </source>
</evidence>
<reference evidence="6 7" key="1">
    <citation type="submission" date="2019-11" db="EMBL/GenBank/DDBJ databases">
        <title>Whole genome sequence of Oryza granulata.</title>
        <authorList>
            <person name="Li W."/>
        </authorList>
    </citation>
    <scope>NUCLEOTIDE SEQUENCE [LARGE SCALE GENOMIC DNA]</scope>
    <source>
        <strain evidence="7">cv. Menghai</strain>
        <tissue evidence="6">Leaf</tissue>
    </source>
</reference>
<dbReference type="UniPathway" id="UPA00143"/>
<feature type="compositionally biased region" description="Polar residues" evidence="4">
    <location>
        <begin position="359"/>
        <end position="371"/>
    </location>
</feature>
<keyword evidence="7" id="KW-1185">Reference proteome</keyword>
<feature type="region of interest" description="Disordered" evidence="4">
    <location>
        <begin position="359"/>
        <end position="394"/>
    </location>
</feature>
<dbReference type="OrthoDB" id="624345at2759"/>
<evidence type="ECO:0000256" key="4">
    <source>
        <dbReference type="SAM" id="MobiDB-lite"/>
    </source>
</evidence>
<feature type="coiled-coil region" evidence="3">
    <location>
        <begin position="397"/>
        <end position="424"/>
    </location>
</feature>
<feature type="compositionally biased region" description="Basic and acidic residues" evidence="4">
    <location>
        <begin position="375"/>
        <end position="388"/>
    </location>
</feature>
<evidence type="ECO:0000313" key="7">
    <source>
        <dbReference type="Proteomes" id="UP000479710"/>
    </source>
</evidence>
<dbReference type="InterPro" id="IPR043454">
    <property type="entry name" value="NPH3/RPT2-like"/>
</dbReference>
<dbReference type="Proteomes" id="UP000479710">
    <property type="component" value="Unassembled WGS sequence"/>
</dbReference>